<sequence>MVFAYSRARQLNEPTLLTTTVRDYDLSEMSMFLRSVYIDIRHNDFHIKFTQPLLIQSLMGFKGLHNAPSL</sequence>
<protein>
    <submittedName>
        <fullName evidence="1">Uncharacterized protein</fullName>
    </submittedName>
</protein>
<keyword evidence="2" id="KW-1185">Reference proteome</keyword>
<dbReference type="OrthoDB" id="18139at2759"/>
<dbReference type="Proteomes" id="UP000297245">
    <property type="component" value="Unassembled WGS sequence"/>
</dbReference>
<dbReference type="EMBL" id="ML179035">
    <property type="protein sequence ID" value="THV08104.1"/>
    <property type="molecule type" value="Genomic_DNA"/>
</dbReference>
<dbReference type="InterPro" id="IPR012098">
    <property type="entry name" value="SND3_fun"/>
</dbReference>
<evidence type="ECO:0000313" key="1">
    <source>
        <dbReference type="EMBL" id="THV08104.1"/>
    </source>
</evidence>
<name>A0A4S8MZU9_DENBC</name>
<reference evidence="1 2" key="1">
    <citation type="journal article" date="2019" name="Nat. Ecol. Evol.">
        <title>Megaphylogeny resolves global patterns of mushroom evolution.</title>
        <authorList>
            <person name="Varga T."/>
            <person name="Krizsan K."/>
            <person name="Foldi C."/>
            <person name="Dima B."/>
            <person name="Sanchez-Garcia M."/>
            <person name="Sanchez-Ramirez S."/>
            <person name="Szollosi G.J."/>
            <person name="Szarkandi J.G."/>
            <person name="Papp V."/>
            <person name="Albert L."/>
            <person name="Andreopoulos W."/>
            <person name="Angelini C."/>
            <person name="Antonin V."/>
            <person name="Barry K.W."/>
            <person name="Bougher N.L."/>
            <person name="Buchanan P."/>
            <person name="Buyck B."/>
            <person name="Bense V."/>
            <person name="Catcheside P."/>
            <person name="Chovatia M."/>
            <person name="Cooper J."/>
            <person name="Damon W."/>
            <person name="Desjardin D."/>
            <person name="Finy P."/>
            <person name="Geml J."/>
            <person name="Haridas S."/>
            <person name="Hughes K."/>
            <person name="Justo A."/>
            <person name="Karasinski D."/>
            <person name="Kautmanova I."/>
            <person name="Kiss B."/>
            <person name="Kocsube S."/>
            <person name="Kotiranta H."/>
            <person name="LaButti K.M."/>
            <person name="Lechner B.E."/>
            <person name="Liimatainen K."/>
            <person name="Lipzen A."/>
            <person name="Lukacs Z."/>
            <person name="Mihaltcheva S."/>
            <person name="Morgado L.N."/>
            <person name="Niskanen T."/>
            <person name="Noordeloos M.E."/>
            <person name="Ohm R.A."/>
            <person name="Ortiz-Santana B."/>
            <person name="Ovrebo C."/>
            <person name="Racz N."/>
            <person name="Riley R."/>
            <person name="Savchenko A."/>
            <person name="Shiryaev A."/>
            <person name="Soop K."/>
            <person name="Spirin V."/>
            <person name="Szebenyi C."/>
            <person name="Tomsovsky M."/>
            <person name="Tulloss R.E."/>
            <person name="Uehling J."/>
            <person name="Grigoriev I.V."/>
            <person name="Vagvolgyi C."/>
            <person name="Papp T."/>
            <person name="Martin F.M."/>
            <person name="Miettinen O."/>
            <person name="Hibbett D.S."/>
            <person name="Nagy L.G."/>
        </authorList>
    </citation>
    <scope>NUCLEOTIDE SEQUENCE [LARGE SCALE GENOMIC DNA]</scope>
    <source>
        <strain evidence="1 2">CBS 962.96</strain>
    </source>
</reference>
<dbReference type="AlphaFoldDB" id="A0A4S8MZU9"/>
<evidence type="ECO:0000313" key="2">
    <source>
        <dbReference type="Proteomes" id="UP000297245"/>
    </source>
</evidence>
<dbReference type="GO" id="GO:0045047">
    <property type="term" value="P:protein targeting to ER"/>
    <property type="evidence" value="ECO:0007669"/>
    <property type="project" value="InterPro"/>
</dbReference>
<gene>
    <name evidence="1" type="ORF">K435DRAFT_847007</name>
</gene>
<dbReference type="Pfam" id="PF10032">
    <property type="entry name" value="Pho88"/>
    <property type="match status" value="1"/>
</dbReference>
<dbReference type="GO" id="GO:0005783">
    <property type="term" value="C:endoplasmic reticulum"/>
    <property type="evidence" value="ECO:0007669"/>
    <property type="project" value="InterPro"/>
</dbReference>
<proteinExistence type="predicted"/>
<organism evidence="1 2">
    <name type="scientific">Dendrothele bispora (strain CBS 962.96)</name>
    <dbReference type="NCBI Taxonomy" id="1314807"/>
    <lineage>
        <taxon>Eukaryota</taxon>
        <taxon>Fungi</taxon>
        <taxon>Dikarya</taxon>
        <taxon>Basidiomycota</taxon>
        <taxon>Agaricomycotina</taxon>
        <taxon>Agaricomycetes</taxon>
        <taxon>Agaricomycetidae</taxon>
        <taxon>Agaricales</taxon>
        <taxon>Agaricales incertae sedis</taxon>
        <taxon>Dendrothele</taxon>
    </lineage>
</organism>
<accession>A0A4S8MZU9</accession>